<comment type="caution">
    <text evidence="1">The sequence shown here is derived from an EMBL/GenBank/DDBJ whole genome shotgun (WGS) entry which is preliminary data.</text>
</comment>
<accession>A0A4T2BSS5</accession>
<keyword evidence="2" id="KW-1185">Reference proteome</keyword>
<dbReference type="EMBL" id="QYRT01000027">
    <property type="protein sequence ID" value="TIH34350.1"/>
    <property type="molecule type" value="Genomic_DNA"/>
</dbReference>
<reference evidence="1 2" key="1">
    <citation type="journal article" date="2019" name="Microorganisms">
        <title>Systematic Affiliation and Genome Analysis of Subtercola vilae DB165(T) with Particular Emphasis on Cold Adaptation of an Isolate from a High-Altitude Cold Volcano Lake.</title>
        <authorList>
            <person name="Villalobos A.S."/>
            <person name="Wiese J."/>
            <person name="Imhoff J.F."/>
            <person name="Dorador C."/>
            <person name="Keller A."/>
            <person name="Hentschel U."/>
        </authorList>
    </citation>
    <scope>NUCLEOTIDE SEQUENCE [LARGE SCALE GENOMIC DNA]</scope>
    <source>
        <strain evidence="1 2">DB165</strain>
    </source>
</reference>
<proteinExistence type="predicted"/>
<organism evidence="1 2">
    <name type="scientific">Subtercola vilae</name>
    <dbReference type="NCBI Taxonomy" id="2056433"/>
    <lineage>
        <taxon>Bacteria</taxon>
        <taxon>Bacillati</taxon>
        <taxon>Actinomycetota</taxon>
        <taxon>Actinomycetes</taxon>
        <taxon>Micrococcales</taxon>
        <taxon>Microbacteriaceae</taxon>
        <taxon>Subtercola</taxon>
    </lineage>
</organism>
<dbReference type="AlphaFoldDB" id="A0A4T2BSS5"/>
<protein>
    <submittedName>
        <fullName evidence="1">Uncharacterized protein</fullName>
    </submittedName>
</protein>
<evidence type="ECO:0000313" key="2">
    <source>
        <dbReference type="Proteomes" id="UP000306192"/>
    </source>
</evidence>
<name>A0A4T2BSS5_9MICO</name>
<dbReference type="Proteomes" id="UP000306192">
    <property type="component" value="Unassembled WGS sequence"/>
</dbReference>
<dbReference type="OrthoDB" id="5120633at2"/>
<dbReference type="RefSeq" id="WP_136642770.1">
    <property type="nucleotide sequence ID" value="NZ_QYRT01000027.1"/>
</dbReference>
<sequence>MSAQLSEYSPRNSPHATDIRICILSDHEWCICDRRIPETNAESVLGYVELTDTFYEVMKLSSPRNLLYYPDFERAIESFSADVEPSVTRPVT</sequence>
<evidence type="ECO:0000313" key="1">
    <source>
        <dbReference type="EMBL" id="TIH34350.1"/>
    </source>
</evidence>
<gene>
    <name evidence="1" type="ORF">D4765_13245</name>
</gene>